<evidence type="ECO:0000259" key="1">
    <source>
        <dbReference type="Pfam" id="PF01402"/>
    </source>
</evidence>
<reference evidence="2 3" key="1">
    <citation type="journal article" date="2013" name="Genome Announc.">
        <title>Draft Genome Sequence of Rhodococcus ruber Strain BKS 20-38.</title>
        <authorList>
            <person name="Bala M."/>
            <person name="Kumar S."/>
            <person name="Raghava G.P."/>
            <person name="Mayilraj S."/>
        </authorList>
    </citation>
    <scope>NUCLEOTIDE SEQUENCE [LARGE SCALE GENOMIC DNA]</scope>
    <source>
        <strain evidence="2 3">BKS 20-38</strain>
    </source>
</reference>
<dbReference type="GO" id="GO:0006355">
    <property type="term" value="P:regulation of DNA-templated transcription"/>
    <property type="evidence" value="ECO:0007669"/>
    <property type="project" value="InterPro"/>
</dbReference>
<protein>
    <recommendedName>
        <fullName evidence="1">Ribbon-helix-helix protein CopG domain-containing protein</fullName>
    </recommendedName>
</protein>
<sequence length="137" mass="15402">MCQVLRWIQLWRIGSILVQEVRHSNVVAKAVGARFPHRVLTGTYFRITLIRMADEMINGIPVTDEMIEGWADEAEAGYDVAALRKRGRPTIGEGPGTVVPVRMDEALLTALNARAEREHVSRSEAIREAIRAWIRVA</sequence>
<dbReference type="AlphaFoldDB" id="M2ZA23"/>
<dbReference type="EMBL" id="AOEX01000039">
    <property type="protein sequence ID" value="EME64157.1"/>
    <property type="molecule type" value="Genomic_DNA"/>
</dbReference>
<dbReference type="PATRIC" id="fig|1278076.4.peg.2774"/>
<dbReference type="SUPFAM" id="SSF47598">
    <property type="entry name" value="Ribbon-helix-helix"/>
    <property type="match status" value="1"/>
</dbReference>
<proteinExistence type="predicted"/>
<name>M2ZA23_9NOCA</name>
<evidence type="ECO:0000313" key="3">
    <source>
        <dbReference type="Proteomes" id="UP000011731"/>
    </source>
</evidence>
<gene>
    <name evidence="2" type="ORF">G352_13395</name>
</gene>
<dbReference type="InterPro" id="IPR013321">
    <property type="entry name" value="Arc_rbn_hlx_hlx"/>
</dbReference>
<dbReference type="CDD" id="cd22231">
    <property type="entry name" value="RHH_NikR_HicB-like"/>
    <property type="match status" value="1"/>
</dbReference>
<comment type="caution">
    <text evidence="2">The sequence shown here is derived from an EMBL/GenBank/DDBJ whole genome shotgun (WGS) entry which is preliminary data.</text>
</comment>
<dbReference type="InterPro" id="IPR002145">
    <property type="entry name" value="CopG"/>
</dbReference>
<keyword evidence="3" id="KW-1185">Reference proteome</keyword>
<dbReference type="Pfam" id="PF01402">
    <property type="entry name" value="RHH_1"/>
    <property type="match status" value="1"/>
</dbReference>
<accession>M2ZA23</accession>
<organism evidence="2 3">
    <name type="scientific">Rhodococcus ruber BKS 20-38</name>
    <dbReference type="NCBI Taxonomy" id="1278076"/>
    <lineage>
        <taxon>Bacteria</taxon>
        <taxon>Bacillati</taxon>
        <taxon>Actinomycetota</taxon>
        <taxon>Actinomycetes</taxon>
        <taxon>Mycobacteriales</taxon>
        <taxon>Nocardiaceae</taxon>
        <taxon>Rhodococcus</taxon>
    </lineage>
</organism>
<dbReference type="Proteomes" id="UP000011731">
    <property type="component" value="Unassembled WGS sequence"/>
</dbReference>
<dbReference type="InterPro" id="IPR010985">
    <property type="entry name" value="Ribbon_hlx_hlx"/>
</dbReference>
<evidence type="ECO:0000313" key="2">
    <source>
        <dbReference type="EMBL" id="EME64157.1"/>
    </source>
</evidence>
<dbReference type="Gene3D" id="1.10.1220.10">
    <property type="entry name" value="Met repressor-like"/>
    <property type="match status" value="1"/>
</dbReference>
<feature type="domain" description="Ribbon-helix-helix protein CopG" evidence="1">
    <location>
        <begin position="99"/>
        <end position="134"/>
    </location>
</feature>